<gene>
    <name evidence="1" type="ORF">FRUB_07818</name>
</gene>
<dbReference type="Proteomes" id="UP000214646">
    <property type="component" value="Unassembled WGS sequence"/>
</dbReference>
<accession>A0A225DJC6</accession>
<dbReference type="EMBL" id="NIDE01000014">
    <property type="protein sequence ID" value="OWK38698.1"/>
    <property type="molecule type" value="Genomic_DNA"/>
</dbReference>
<name>A0A225DJC6_9BACT</name>
<protein>
    <submittedName>
        <fullName evidence="1">Uncharacterized protein</fullName>
    </submittedName>
</protein>
<evidence type="ECO:0000313" key="2">
    <source>
        <dbReference type="Proteomes" id="UP000214646"/>
    </source>
</evidence>
<reference evidence="2" key="1">
    <citation type="submission" date="2017-06" db="EMBL/GenBank/DDBJ databases">
        <title>Genome analysis of Fimbriiglobus ruber SP5, the first member of the order Planctomycetales with confirmed chitinolytic capability.</title>
        <authorList>
            <person name="Ravin N.V."/>
            <person name="Rakitin A.L."/>
            <person name="Ivanova A.A."/>
            <person name="Beletsky A.V."/>
            <person name="Kulichevskaya I.S."/>
            <person name="Mardanov A.V."/>
            <person name="Dedysh S.N."/>
        </authorList>
    </citation>
    <scope>NUCLEOTIDE SEQUENCE [LARGE SCALE GENOMIC DNA]</scope>
    <source>
        <strain evidence="2">SP5</strain>
    </source>
</reference>
<comment type="caution">
    <text evidence="1">The sequence shown here is derived from an EMBL/GenBank/DDBJ whole genome shotgun (WGS) entry which is preliminary data.</text>
</comment>
<organism evidence="1 2">
    <name type="scientific">Fimbriiglobus ruber</name>
    <dbReference type="NCBI Taxonomy" id="1908690"/>
    <lineage>
        <taxon>Bacteria</taxon>
        <taxon>Pseudomonadati</taxon>
        <taxon>Planctomycetota</taxon>
        <taxon>Planctomycetia</taxon>
        <taxon>Gemmatales</taxon>
        <taxon>Gemmataceae</taxon>
        <taxon>Fimbriiglobus</taxon>
    </lineage>
</organism>
<dbReference type="AlphaFoldDB" id="A0A225DJC6"/>
<sequence>MGDHRCVLFCSTITISRWQRRFEKDGADAVFGRPRGRLKSGLHI</sequence>
<proteinExistence type="predicted"/>
<evidence type="ECO:0000313" key="1">
    <source>
        <dbReference type="EMBL" id="OWK38698.1"/>
    </source>
</evidence>
<keyword evidence="2" id="KW-1185">Reference proteome</keyword>